<organism evidence="1 2">
    <name type="scientific">Thalassiosira oceanica</name>
    <name type="common">Marine diatom</name>
    <dbReference type="NCBI Taxonomy" id="159749"/>
    <lineage>
        <taxon>Eukaryota</taxon>
        <taxon>Sar</taxon>
        <taxon>Stramenopiles</taxon>
        <taxon>Ochrophyta</taxon>
        <taxon>Bacillariophyta</taxon>
        <taxon>Coscinodiscophyceae</taxon>
        <taxon>Thalassiosirophycidae</taxon>
        <taxon>Thalassiosirales</taxon>
        <taxon>Thalassiosiraceae</taxon>
        <taxon>Thalassiosira</taxon>
    </lineage>
</organism>
<gene>
    <name evidence="1" type="ORF">THAOC_15005</name>
</gene>
<dbReference type="EMBL" id="AGNL01017452">
    <property type="protein sequence ID" value="EJK64276.1"/>
    <property type="molecule type" value="Genomic_DNA"/>
</dbReference>
<proteinExistence type="predicted"/>
<dbReference type="Proteomes" id="UP000266841">
    <property type="component" value="Unassembled WGS sequence"/>
</dbReference>
<evidence type="ECO:0000313" key="2">
    <source>
        <dbReference type="Proteomes" id="UP000266841"/>
    </source>
</evidence>
<comment type="caution">
    <text evidence="1">The sequence shown here is derived from an EMBL/GenBank/DDBJ whole genome shotgun (WGS) entry which is preliminary data.</text>
</comment>
<feature type="non-terminal residue" evidence="1">
    <location>
        <position position="122"/>
    </location>
</feature>
<evidence type="ECO:0000313" key="1">
    <source>
        <dbReference type="EMBL" id="EJK64276.1"/>
    </source>
</evidence>
<dbReference type="AlphaFoldDB" id="K0STE9"/>
<keyword evidence="2" id="KW-1185">Reference proteome</keyword>
<accession>K0STE9</accession>
<protein>
    <submittedName>
        <fullName evidence="1">Uncharacterized protein</fullName>
    </submittedName>
</protein>
<sequence length="122" mass="13267">MGPESFGDHYLHGRFFENMGSSGEVPDIDLSKLATSNFGFPETPGLGMRYADIDLFEISSSSLPIIGLFAKSYTVPSFATLKGSKRLLIVANSPVYVIVDPAIQTVPTSQDVLRKNILENIV</sequence>
<name>K0STE9_THAOC</name>
<reference evidence="1 2" key="1">
    <citation type="journal article" date="2012" name="Genome Biol.">
        <title>Genome and low-iron response of an oceanic diatom adapted to chronic iron limitation.</title>
        <authorList>
            <person name="Lommer M."/>
            <person name="Specht M."/>
            <person name="Roy A.S."/>
            <person name="Kraemer L."/>
            <person name="Andreson R."/>
            <person name="Gutowska M.A."/>
            <person name="Wolf J."/>
            <person name="Bergner S.V."/>
            <person name="Schilhabel M.B."/>
            <person name="Klostermeier U.C."/>
            <person name="Beiko R.G."/>
            <person name="Rosenstiel P."/>
            <person name="Hippler M."/>
            <person name="Laroche J."/>
        </authorList>
    </citation>
    <scope>NUCLEOTIDE SEQUENCE [LARGE SCALE GENOMIC DNA]</scope>
    <source>
        <strain evidence="1 2">CCMP1005</strain>
    </source>
</reference>